<evidence type="ECO:0008006" key="4">
    <source>
        <dbReference type="Google" id="ProtNLM"/>
    </source>
</evidence>
<proteinExistence type="predicted"/>
<gene>
    <name evidence="2" type="ORF">RED65_12334</name>
</gene>
<keyword evidence="1" id="KW-0472">Membrane</keyword>
<dbReference type="EMBL" id="AAQH01000004">
    <property type="protein sequence ID" value="EAT12858.1"/>
    <property type="molecule type" value="Genomic_DNA"/>
</dbReference>
<dbReference type="HOGENOM" id="CLU_180692_2_0_6"/>
<keyword evidence="3" id="KW-1185">Reference proteome</keyword>
<dbReference type="AlphaFoldDB" id="Q1N3L6"/>
<feature type="transmembrane region" description="Helical" evidence="1">
    <location>
        <begin position="38"/>
        <end position="64"/>
    </location>
</feature>
<keyword evidence="1" id="KW-1133">Transmembrane helix</keyword>
<evidence type="ECO:0000313" key="2">
    <source>
        <dbReference type="EMBL" id="EAT12858.1"/>
    </source>
</evidence>
<evidence type="ECO:0000256" key="1">
    <source>
        <dbReference type="SAM" id="Phobius"/>
    </source>
</evidence>
<keyword evidence="1" id="KW-0812">Transmembrane</keyword>
<sequence length="68" mass="7501">MQNKKPVSFWSALFSIMAAAFGVQKRKNMERDLNASNPLVYIVAALIFVSIFIGAILLVVQVVIPAHL</sequence>
<organism evidence="2 3">
    <name type="scientific">Bermanella marisrubri</name>
    <dbReference type="NCBI Taxonomy" id="207949"/>
    <lineage>
        <taxon>Bacteria</taxon>
        <taxon>Pseudomonadati</taxon>
        <taxon>Pseudomonadota</taxon>
        <taxon>Gammaproteobacteria</taxon>
        <taxon>Oceanospirillales</taxon>
        <taxon>Oceanospirillaceae</taxon>
        <taxon>Bermanella</taxon>
    </lineage>
</organism>
<dbReference type="Pfam" id="PF11174">
    <property type="entry name" value="DUF2970"/>
    <property type="match status" value="1"/>
</dbReference>
<evidence type="ECO:0000313" key="3">
    <source>
        <dbReference type="Proteomes" id="UP000004263"/>
    </source>
</evidence>
<dbReference type="Proteomes" id="UP000004263">
    <property type="component" value="Unassembled WGS sequence"/>
</dbReference>
<dbReference type="InterPro" id="IPR021344">
    <property type="entry name" value="DUF2970"/>
</dbReference>
<name>Q1N3L6_9GAMM</name>
<dbReference type="STRING" id="207949.RED65_12334"/>
<reference evidence="2 3" key="1">
    <citation type="submission" date="2006-03" db="EMBL/GenBank/DDBJ databases">
        <authorList>
            <person name="Pinhassi J."/>
            <person name="Pedros-Alio C."/>
            <person name="Ferriera S."/>
            <person name="Johnson J."/>
            <person name="Kravitz S."/>
            <person name="Halpern A."/>
            <person name="Remington K."/>
            <person name="Beeson K."/>
            <person name="Tran B."/>
            <person name="Rogers Y.-H."/>
            <person name="Friedman R."/>
            <person name="Venter J.C."/>
        </authorList>
    </citation>
    <scope>NUCLEOTIDE SEQUENCE [LARGE SCALE GENOMIC DNA]</scope>
    <source>
        <strain evidence="2 3">RED65</strain>
    </source>
</reference>
<accession>Q1N3L6</accession>
<comment type="caution">
    <text evidence="2">The sequence shown here is derived from an EMBL/GenBank/DDBJ whole genome shotgun (WGS) entry which is preliminary data.</text>
</comment>
<dbReference type="RefSeq" id="WP_007018748.1">
    <property type="nucleotide sequence ID" value="NZ_CH724118.1"/>
</dbReference>
<dbReference type="OrthoDB" id="5625885at2"/>
<protein>
    <recommendedName>
        <fullName evidence="4">DUF2970 domain-containing protein</fullName>
    </recommendedName>
</protein>